<evidence type="ECO:0000256" key="1">
    <source>
        <dbReference type="SAM" id="MobiDB-lite"/>
    </source>
</evidence>
<reference evidence="2 3" key="1">
    <citation type="journal article" date="2023" name="Sci. Data">
        <title>Genome assembly of the Korean intertidal mud-creeper Batillaria attramentaria.</title>
        <authorList>
            <person name="Patra A.K."/>
            <person name="Ho P.T."/>
            <person name="Jun S."/>
            <person name="Lee S.J."/>
            <person name="Kim Y."/>
            <person name="Won Y.J."/>
        </authorList>
    </citation>
    <scope>NUCLEOTIDE SEQUENCE [LARGE SCALE GENOMIC DNA]</scope>
    <source>
        <strain evidence="2">Wonlab-2016</strain>
    </source>
</reference>
<feature type="region of interest" description="Disordered" evidence="1">
    <location>
        <begin position="83"/>
        <end position="102"/>
    </location>
</feature>
<comment type="caution">
    <text evidence="2">The sequence shown here is derived from an EMBL/GenBank/DDBJ whole genome shotgun (WGS) entry which is preliminary data.</text>
</comment>
<name>A0ABD0LBU3_9CAEN</name>
<dbReference type="AlphaFoldDB" id="A0ABD0LBU3"/>
<feature type="compositionally biased region" description="Basic residues" evidence="1">
    <location>
        <begin position="8"/>
        <end position="18"/>
    </location>
</feature>
<organism evidence="2 3">
    <name type="scientific">Batillaria attramentaria</name>
    <dbReference type="NCBI Taxonomy" id="370345"/>
    <lineage>
        <taxon>Eukaryota</taxon>
        <taxon>Metazoa</taxon>
        <taxon>Spiralia</taxon>
        <taxon>Lophotrochozoa</taxon>
        <taxon>Mollusca</taxon>
        <taxon>Gastropoda</taxon>
        <taxon>Caenogastropoda</taxon>
        <taxon>Sorbeoconcha</taxon>
        <taxon>Cerithioidea</taxon>
        <taxon>Batillariidae</taxon>
        <taxon>Batillaria</taxon>
    </lineage>
</organism>
<keyword evidence="3" id="KW-1185">Reference proteome</keyword>
<feature type="region of interest" description="Disordered" evidence="1">
    <location>
        <begin position="1"/>
        <end position="25"/>
    </location>
</feature>
<evidence type="ECO:0000313" key="3">
    <source>
        <dbReference type="Proteomes" id="UP001519460"/>
    </source>
</evidence>
<proteinExistence type="predicted"/>
<protein>
    <submittedName>
        <fullName evidence="2">Uncharacterized protein</fullName>
    </submittedName>
</protein>
<sequence>MPSGNHFLAHRRNKHRKYPWGNPNGGNFLTHPDRLVRLNTGTVPGILWPPSENSHETVQSVDNVFPPEETQNHNCACQFKSWSPRDGYAGKFDSIQWHDSDR</sequence>
<dbReference type="Proteomes" id="UP001519460">
    <property type="component" value="Unassembled WGS sequence"/>
</dbReference>
<accession>A0ABD0LBU3</accession>
<dbReference type="EMBL" id="JACVVK020000067">
    <property type="protein sequence ID" value="KAK7496422.1"/>
    <property type="molecule type" value="Genomic_DNA"/>
</dbReference>
<gene>
    <name evidence="2" type="ORF">BaRGS_00012344</name>
</gene>
<evidence type="ECO:0000313" key="2">
    <source>
        <dbReference type="EMBL" id="KAK7496422.1"/>
    </source>
</evidence>